<dbReference type="EMBL" id="KV454483">
    <property type="protein sequence ID" value="ODV60204.1"/>
    <property type="molecule type" value="Genomic_DNA"/>
</dbReference>
<dbReference type="Gene3D" id="2.30.30.40">
    <property type="entry name" value="SH3 Domains"/>
    <property type="match status" value="1"/>
</dbReference>
<keyword evidence="1 2" id="KW-0728">SH3 domain</keyword>
<feature type="non-terminal residue" evidence="4">
    <location>
        <position position="56"/>
    </location>
</feature>
<dbReference type="RefSeq" id="XP_020046511.1">
    <property type="nucleotide sequence ID" value="XM_020189558.1"/>
</dbReference>
<evidence type="ECO:0000313" key="4">
    <source>
        <dbReference type="EMBL" id="ODV60204.1"/>
    </source>
</evidence>
<evidence type="ECO:0000313" key="5">
    <source>
        <dbReference type="Proteomes" id="UP000095038"/>
    </source>
</evidence>
<dbReference type="AlphaFoldDB" id="A0A1D2VEV2"/>
<protein>
    <submittedName>
        <fullName evidence="4">Sh3 domain of Nbp2</fullName>
    </submittedName>
</protein>
<accession>A0A1D2VEV2</accession>
<evidence type="ECO:0000256" key="1">
    <source>
        <dbReference type="ARBA" id="ARBA00022443"/>
    </source>
</evidence>
<dbReference type="FunFam" id="2.30.30.40:FF:000283">
    <property type="entry name" value="NAP1-binding protein 2"/>
    <property type="match status" value="1"/>
</dbReference>
<evidence type="ECO:0000256" key="2">
    <source>
        <dbReference type="PROSITE-ProRule" id="PRU00192"/>
    </source>
</evidence>
<dbReference type="OrthoDB" id="19092at2759"/>
<organism evidence="4 5">
    <name type="scientific">Ascoidea rubescens DSM 1968</name>
    <dbReference type="NCBI Taxonomy" id="1344418"/>
    <lineage>
        <taxon>Eukaryota</taxon>
        <taxon>Fungi</taxon>
        <taxon>Dikarya</taxon>
        <taxon>Ascomycota</taxon>
        <taxon>Saccharomycotina</taxon>
        <taxon>Saccharomycetes</taxon>
        <taxon>Ascoideaceae</taxon>
        <taxon>Ascoidea</taxon>
    </lineage>
</organism>
<dbReference type="InterPro" id="IPR001452">
    <property type="entry name" value="SH3_domain"/>
</dbReference>
<evidence type="ECO:0000259" key="3">
    <source>
        <dbReference type="PROSITE" id="PS50002"/>
    </source>
</evidence>
<proteinExistence type="predicted"/>
<dbReference type="STRING" id="1344418.A0A1D2VEV2"/>
<dbReference type="InterPro" id="IPR036028">
    <property type="entry name" value="SH3-like_dom_sf"/>
</dbReference>
<gene>
    <name evidence="4" type="ORF">ASCRUDRAFT_18790</name>
</gene>
<feature type="non-terminal residue" evidence="4">
    <location>
        <position position="1"/>
    </location>
</feature>
<dbReference type="PROSITE" id="PS50002">
    <property type="entry name" value="SH3"/>
    <property type="match status" value="1"/>
</dbReference>
<dbReference type="SUPFAM" id="SSF50044">
    <property type="entry name" value="SH3-domain"/>
    <property type="match status" value="1"/>
</dbReference>
<dbReference type="InParanoid" id="A0A1D2VEV2"/>
<dbReference type="GeneID" id="30963194"/>
<sequence length="56" mass="6430">QAYALYDFVPENDNEIQLKTGQFIYIVYRHGQGWLVAQDPTTGKTGLVPEQYVQLI</sequence>
<keyword evidence="5" id="KW-1185">Reference proteome</keyword>
<dbReference type="Proteomes" id="UP000095038">
    <property type="component" value="Unassembled WGS sequence"/>
</dbReference>
<dbReference type="Pfam" id="PF00018">
    <property type="entry name" value="SH3_1"/>
    <property type="match status" value="1"/>
</dbReference>
<name>A0A1D2VEV2_9ASCO</name>
<feature type="domain" description="SH3" evidence="3">
    <location>
        <begin position="1"/>
        <end position="56"/>
    </location>
</feature>
<dbReference type="SMART" id="SM00326">
    <property type="entry name" value="SH3"/>
    <property type="match status" value="1"/>
</dbReference>
<reference evidence="5" key="1">
    <citation type="submission" date="2016-05" db="EMBL/GenBank/DDBJ databases">
        <title>Comparative genomics of biotechnologically important yeasts.</title>
        <authorList>
            <consortium name="DOE Joint Genome Institute"/>
            <person name="Riley R."/>
            <person name="Haridas S."/>
            <person name="Wolfe K.H."/>
            <person name="Lopes M.R."/>
            <person name="Hittinger C.T."/>
            <person name="Goker M."/>
            <person name="Salamov A."/>
            <person name="Wisecaver J."/>
            <person name="Long T.M."/>
            <person name="Aerts A.L."/>
            <person name="Barry K."/>
            <person name="Choi C."/>
            <person name="Clum A."/>
            <person name="Coughlan A.Y."/>
            <person name="Deshpande S."/>
            <person name="Douglass A.P."/>
            <person name="Hanson S.J."/>
            <person name="Klenk H.-P."/>
            <person name="Labutti K."/>
            <person name="Lapidus A."/>
            <person name="Lindquist E."/>
            <person name="Lipzen A."/>
            <person name="Meier-Kolthoff J.P."/>
            <person name="Ohm R.A."/>
            <person name="Otillar R.P."/>
            <person name="Pangilinan J."/>
            <person name="Peng Y."/>
            <person name="Rokas A."/>
            <person name="Rosa C.A."/>
            <person name="Scheuner C."/>
            <person name="Sibirny A.A."/>
            <person name="Slot J.C."/>
            <person name="Stielow J.B."/>
            <person name="Sun H."/>
            <person name="Kurtzman C.P."/>
            <person name="Blackwell M."/>
            <person name="Grigoriev I.V."/>
            <person name="Jeffries T.W."/>
        </authorList>
    </citation>
    <scope>NUCLEOTIDE SEQUENCE [LARGE SCALE GENOMIC DNA]</scope>
    <source>
        <strain evidence="5">DSM 1968</strain>
    </source>
</reference>